<reference evidence="8 9" key="1">
    <citation type="journal article" date="2017" name="Plant Biotechnol. J.">
        <title>A comprehensive draft genome sequence for lupin (Lupinus angustifolius), an emerging health food: insights into plant-microbe interactions and legume evolution.</title>
        <authorList>
            <person name="Hane J.K."/>
            <person name="Ming Y."/>
            <person name="Kamphuis L.G."/>
            <person name="Nelson M.N."/>
            <person name="Garg G."/>
            <person name="Atkins C.A."/>
            <person name="Bayer P.E."/>
            <person name="Bravo A."/>
            <person name="Bringans S."/>
            <person name="Cannon S."/>
            <person name="Edwards D."/>
            <person name="Foley R."/>
            <person name="Gao L.L."/>
            <person name="Harrison M.J."/>
            <person name="Huang W."/>
            <person name="Hurgobin B."/>
            <person name="Li S."/>
            <person name="Liu C.W."/>
            <person name="McGrath A."/>
            <person name="Morahan G."/>
            <person name="Murray J."/>
            <person name="Weller J."/>
            <person name="Jian J."/>
            <person name="Singh K.B."/>
        </authorList>
    </citation>
    <scope>NUCLEOTIDE SEQUENCE [LARGE SCALE GENOMIC DNA]</scope>
    <source>
        <strain evidence="9">cv. Tanjil</strain>
        <tissue evidence="8">Whole plant</tissue>
    </source>
</reference>
<dbReference type="Gramene" id="OIW09754">
    <property type="protein sequence ID" value="OIW09754"/>
    <property type="gene ID" value="TanjilG_14277"/>
</dbReference>
<organism evidence="8 9">
    <name type="scientific">Lupinus angustifolius</name>
    <name type="common">Narrow-leaved blue lupine</name>
    <dbReference type="NCBI Taxonomy" id="3871"/>
    <lineage>
        <taxon>Eukaryota</taxon>
        <taxon>Viridiplantae</taxon>
        <taxon>Streptophyta</taxon>
        <taxon>Embryophyta</taxon>
        <taxon>Tracheophyta</taxon>
        <taxon>Spermatophyta</taxon>
        <taxon>Magnoliopsida</taxon>
        <taxon>eudicotyledons</taxon>
        <taxon>Gunneridae</taxon>
        <taxon>Pentapetalae</taxon>
        <taxon>rosids</taxon>
        <taxon>fabids</taxon>
        <taxon>Fabales</taxon>
        <taxon>Fabaceae</taxon>
        <taxon>Papilionoideae</taxon>
        <taxon>50 kb inversion clade</taxon>
        <taxon>genistoids sensu lato</taxon>
        <taxon>core genistoids</taxon>
        <taxon>Genisteae</taxon>
        <taxon>Lupinus</taxon>
    </lineage>
</organism>
<dbReference type="Pfam" id="PF00892">
    <property type="entry name" value="EamA"/>
    <property type="match status" value="1"/>
</dbReference>
<dbReference type="PANTHER" id="PTHR31218">
    <property type="entry name" value="WAT1-RELATED PROTEIN"/>
    <property type="match status" value="1"/>
</dbReference>
<name>A0A1J7HTK2_LUPAN</name>
<evidence type="ECO:0000256" key="1">
    <source>
        <dbReference type="ARBA" id="ARBA00004141"/>
    </source>
</evidence>
<dbReference type="GO" id="GO:0016020">
    <property type="term" value="C:membrane"/>
    <property type="evidence" value="ECO:0007669"/>
    <property type="project" value="UniProtKB-SubCell"/>
</dbReference>
<gene>
    <name evidence="8" type="ORF">TanjilG_14277</name>
</gene>
<protein>
    <recommendedName>
        <fullName evidence="6">WAT1-related protein</fullName>
    </recommendedName>
</protein>
<dbReference type="InterPro" id="IPR000620">
    <property type="entry name" value="EamA_dom"/>
</dbReference>
<accession>A0A1J7HTK2</accession>
<feature type="transmembrane region" description="Helical" evidence="6">
    <location>
        <begin position="226"/>
        <end position="247"/>
    </location>
</feature>
<feature type="transmembrane region" description="Helical" evidence="6">
    <location>
        <begin position="138"/>
        <end position="156"/>
    </location>
</feature>
<feature type="transmembrane region" description="Helical" evidence="6">
    <location>
        <begin position="39"/>
        <end position="64"/>
    </location>
</feature>
<dbReference type="SUPFAM" id="SSF103481">
    <property type="entry name" value="Multidrug resistance efflux transporter EmrE"/>
    <property type="match status" value="2"/>
</dbReference>
<feature type="transmembrane region" description="Helical" evidence="6">
    <location>
        <begin position="104"/>
        <end position="126"/>
    </location>
</feature>
<evidence type="ECO:0000313" key="9">
    <source>
        <dbReference type="Proteomes" id="UP000188354"/>
    </source>
</evidence>
<proteinExistence type="inferred from homology"/>
<keyword evidence="5 6" id="KW-0472">Membrane</keyword>
<dbReference type="Proteomes" id="UP000188354">
    <property type="component" value="Chromosome LG06"/>
</dbReference>
<evidence type="ECO:0000313" key="8">
    <source>
        <dbReference type="EMBL" id="OIW09754.1"/>
    </source>
</evidence>
<feature type="transmembrane region" description="Helical" evidence="6">
    <location>
        <begin position="76"/>
        <end position="98"/>
    </location>
</feature>
<dbReference type="AlphaFoldDB" id="A0A1J7HTK2"/>
<feature type="transmembrane region" description="Helical" evidence="6">
    <location>
        <begin position="12"/>
        <end position="33"/>
    </location>
</feature>
<comment type="similarity">
    <text evidence="2 6">Belongs to the drug/metabolite transporter (DMT) superfamily. Plant drug/metabolite exporter (P-DME) (TC 2.A.7.4) family.</text>
</comment>
<evidence type="ECO:0000256" key="6">
    <source>
        <dbReference type="RuleBase" id="RU363077"/>
    </source>
</evidence>
<keyword evidence="3 6" id="KW-0812">Transmembrane</keyword>
<evidence type="ECO:0000256" key="3">
    <source>
        <dbReference type="ARBA" id="ARBA00022692"/>
    </source>
</evidence>
<sequence length="318" mass="34672">MALSKLYNEVFPFIVIIATEAILVGVNVIYKAATLKGLSYYALIVYSYSISSIILLFPLCYVLKRSRGLPPFKASIFFKILVIGVLGFAAELCGVQGMQYASPTLSSTLSILVPILTFILSVLFRMEKLALRSKSTQAKIFGTVLSIIGALFVVLYKGHIIFSNSNSLQLPTTDSPISLSSPRNWVIGGSLLVVQYLLLSIILIIQGILNTCLSTLVYAWAVRLKGALYVSIFKPASIVIAATLSVIFLGDSLYVGTVFGAMILSFGLYAVIWGKAKEEELSEEIDEGRTDHLPNSKTPLLQGSKVKDNSEIMYTNCP</sequence>
<dbReference type="EMBL" id="CM007366">
    <property type="protein sequence ID" value="OIW09754.1"/>
    <property type="molecule type" value="Genomic_DNA"/>
</dbReference>
<keyword evidence="9" id="KW-1185">Reference proteome</keyword>
<dbReference type="STRING" id="3871.A0A1J7HTK2"/>
<comment type="subcellular location">
    <subcellularLocation>
        <location evidence="1 6">Membrane</location>
        <topology evidence="1 6">Multi-pass membrane protein</topology>
    </subcellularLocation>
</comment>
<feature type="domain" description="EamA" evidence="7">
    <location>
        <begin position="14"/>
        <end position="154"/>
    </location>
</feature>
<dbReference type="InterPro" id="IPR037185">
    <property type="entry name" value="EmrE-like"/>
</dbReference>
<evidence type="ECO:0000256" key="5">
    <source>
        <dbReference type="ARBA" id="ARBA00023136"/>
    </source>
</evidence>
<evidence type="ECO:0000256" key="4">
    <source>
        <dbReference type="ARBA" id="ARBA00022989"/>
    </source>
</evidence>
<dbReference type="InterPro" id="IPR030184">
    <property type="entry name" value="WAT1-related"/>
</dbReference>
<feature type="transmembrane region" description="Helical" evidence="6">
    <location>
        <begin position="253"/>
        <end position="272"/>
    </location>
</feature>
<keyword evidence="4 6" id="KW-1133">Transmembrane helix</keyword>
<evidence type="ECO:0000259" key="7">
    <source>
        <dbReference type="Pfam" id="PF00892"/>
    </source>
</evidence>
<dbReference type="GO" id="GO:0022857">
    <property type="term" value="F:transmembrane transporter activity"/>
    <property type="evidence" value="ECO:0007669"/>
    <property type="project" value="InterPro"/>
</dbReference>
<evidence type="ECO:0000256" key="2">
    <source>
        <dbReference type="ARBA" id="ARBA00007635"/>
    </source>
</evidence>